<evidence type="ECO:0000256" key="2">
    <source>
        <dbReference type="ARBA" id="ARBA00023125"/>
    </source>
</evidence>
<organism evidence="5 6">
    <name type="scientific">Alicyclobacillus acidocaldarius (strain Tc-4-1)</name>
    <name type="common">Bacillus acidocaldarius</name>
    <dbReference type="NCBI Taxonomy" id="1048834"/>
    <lineage>
        <taxon>Bacteria</taxon>
        <taxon>Bacillati</taxon>
        <taxon>Bacillota</taxon>
        <taxon>Bacilli</taxon>
        <taxon>Bacillales</taxon>
        <taxon>Alicyclobacillaceae</taxon>
        <taxon>Alicyclobacillus</taxon>
    </lineage>
</organism>
<dbReference type="AlphaFoldDB" id="F8IL36"/>
<dbReference type="Pfam" id="PF12833">
    <property type="entry name" value="HTH_18"/>
    <property type="match status" value="1"/>
</dbReference>
<dbReference type="SUPFAM" id="SSF46689">
    <property type="entry name" value="Homeodomain-like"/>
    <property type="match status" value="2"/>
</dbReference>
<dbReference type="eggNOG" id="COG2207">
    <property type="taxonomic scope" value="Bacteria"/>
</dbReference>
<dbReference type="Proteomes" id="UP000000292">
    <property type="component" value="Chromosome"/>
</dbReference>
<dbReference type="PANTHER" id="PTHR43280:SF2">
    <property type="entry name" value="HTH-TYPE TRANSCRIPTIONAL REGULATOR EXSA"/>
    <property type="match status" value="1"/>
</dbReference>
<evidence type="ECO:0000313" key="6">
    <source>
        <dbReference type="Proteomes" id="UP000000292"/>
    </source>
</evidence>
<protein>
    <submittedName>
        <fullName evidence="5">Transcriptional regulator, AraC</fullName>
    </submittedName>
</protein>
<dbReference type="GO" id="GO:0003700">
    <property type="term" value="F:DNA-binding transcription factor activity"/>
    <property type="evidence" value="ECO:0007669"/>
    <property type="project" value="InterPro"/>
</dbReference>
<evidence type="ECO:0000313" key="5">
    <source>
        <dbReference type="EMBL" id="AEJ42416.1"/>
    </source>
</evidence>
<dbReference type="InterPro" id="IPR009057">
    <property type="entry name" value="Homeodomain-like_sf"/>
</dbReference>
<dbReference type="KEGG" id="aad:TC41_0450"/>
<feature type="domain" description="HTH araC/xylS-type" evidence="4">
    <location>
        <begin position="260"/>
        <end position="358"/>
    </location>
</feature>
<name>F8IL36_ALIAT</name>
<dbReference type="GO" id="GO:0043565">
    <property type="term" value="F:sequence-specific DNA binding"/>
    <property type="evidence" value="ECO:0007669"/>
    <property type="project" value="InterPro"/>
</dbReference>
<dbReference type="RefSeq" id="WP_014463326.1">
    <property type="nucleotide sequence ID" value="NC_017167.1"/>
</dbReference>
<dbReference type="EMBL" id="CP002902">
    <property type="protein sequence ID" value="AEJ42416.1"/>
    <property type="molecule type" value="Genomic_DNA"/>
</dbReference>
<keyword evidence="1" id="KW-0805">Transcription regulation</keyword>
<sequence length="370" mass="41216">MEDQLQAPDASAIVLFRYFERFAIRRIGDNTWVAIGPGADHPIDPAEIERATGDGVHAPVSKAEFRRYAASLAALSHGRWVAVAHTLDRLCGADVSPERHPSVAWVMPGAGREGKGVEAEEDIVPDEAWIEHHRFIYTGRHDVERERQVLRCIREGDVEGLRALRAAMWEDRSGLGVLSKRSEARNRKNLGICAITLATRAAVEAGVDVETAYGMSDVWIQALEDAQGMVEIESTLDRALVSFARAVHTAKLAAHSRHVREAYAYLRQHVTKPVRIGEVARHVGVHPHHLAARFKAETGQTMRQALFALRIKAAKDLLRNTALSMGEIAGLLQFTDQSHFARRFREAVGVTPRVFRQQCIREARSTQVKE</sequence>
<reference evidence="6" key="2">
    <citation type="submission" date="2011-06" db="EMBL/GenBank/DDBJ databases">
        <title>The complete genome sequence of Alicyclobacillus acidocaldarius sp. Tc-4-1.</title>
        <authorList>
            <person name="Chen Y."/>
            <person name="He Y."/>
            <person name="Dong Z."/>
            <person name="Hu S."/>
        </authorList>
    </citation>
    <scope>NUCLEOTIDE SEQUENCE [LARGE SCALE GENOMIC DNA]</scope>
    <source>
        <strain evidence="6">Tc-4-1</strain>
    </source>
</reference>
<keyword evidence="3" id="KW-0804">Transcription</keyword>
<dbReference type="SMART" id="SM00342">
    <property type="entry name" value="HTH_ARAC"/>
    <property type="match status" value="1"/>
</dbReference>
<evidence type="ECO:0000256" key="1">
    <source>
        <dbReference type="ARBA" id="ARBA00023015"/>
    </source>
</evidence>
<accession>F8IL36</accession>
<dbReference type="PROSITE" id="PS01124">
    <property type="entry name" value="HTH_ARAC_FAMILY_2"/>
    <property type="match status" value="1"/>
</dbReference>
<reference evidence="5 6" key="1">
    <citation type="journal article" date="2011" name="J. Bacteriol.">
        <title>Complete Genome Sequence of Alicyclobacillus acidocaldarius Strain Tc-4-1.</title>
        <authorList>
            <person name="Chen Y."/>
            <person name="He Y."/>
            <person name="Zhang B."/>
            <person name="Yang J."/>
            <person name="Li W."/>
            <person name="Dong Z."/>
            <person name="Hu S."/>
        </authorList>
    </citation>
    <scope>NUCLEOTIDE SEQUENCE [LARGE SCALE GENOMIC DNA]</scope>
    <source>
        <strain evidence="5 6">Tc-4-1</strain>
    </source>
</reference>
<dbReference type="OrthoDB" id="247151at2"/>
<proteinExistence type="predicted"/>
<dbReference type="InterPro" id="IPR018060">
    <property type="entry name" value="HTH_AraC"/>
</dbReference>
<dbReference type="PANTHER" id="PTHR43280">
    <property type="entry name" value="ARAC-FAMILY TRANSCRIPTIONAL REGULATOR"/>
    <property type="match status" value="1"/>
</dbReference>
<dbReference type="HOGENOM" id="CLU_036605_6_1_9"/>
<evidence type="ECO:0000259" key="4">
    <source>
        <dbReference type="PROSITE" id="PS01124"/>
    </source>
</evidence>
<dbReference type="Gene3D" id="1.10.10.60">
    <property type="entry name" value="Homeodomain-like"/>
    <property type="match status" value="2"/>
</dbReference>
<dbReference type="PATRIC" id="fig|1048834.4.peg.419"/>
<keyword evidence="2" id="KW-0238">DNA-binding</keyword>
<dbReference type="STRING" id="1048834.TC41_0450"/>
<gene>
    <name evidence="5" type="ordered locus">TC41_0450</name>
</gene>
<evidence type="ECO:0000256" key="3">
    <source>
        <dbReference type="ARBA" id="ARBA00023163"/>
    </source>
</evidence>